<organism evidence="1 2">
    <name type="scientific">candidate division CSSED10-310 bacterium</name>
    <dbReference type="NCBI Taxonomy" id="2855610"/>
    <lineage>
        <taxon>Bacteria</taxon>
        <taxon>Bacteria division CSSED10-310</taxon>
    </lineage>
</organism>
<proteinExistence type="predicted"/>
<protein>
    <submittedName>
        <fullName evidence="1">DUF1847 domain-containing protein</fullName>
    </submittedName>
</protein>
<sequence length="225" mass="25536">MKKEFANCAQCPSKIADRLCKKEDGEFPLFCPTNNKRELMAECLEEYDDSQVMAFAKQASIQEGEGYENREVGYEFLKPVKPRILEIAEFAQKMNFKRLGLAFCVGLRQEAKIVGKFFESKDFEVISVICKVGRVPKEHIGLHEHQKIAIGSFETMCNPILQTFILNDAKTEFNILLGLCVGHDSLFFKYSAAPCTVLAVKDRVLGHNPLAAIYTIDSYYRSLRT</sequence>
<evidence type="ECO:0000313" key="1">
    <source>
        <dbReference type="EMBL" id="MFC1852125.1"/>
    </source>
</evidence>
<name>A0ABV6Z112_UNCC1</name>
<keyword evidence="2" id="KW-1185">Reference proteome</keyword>
<evidence type="ECO:0000313" key="2">
    <source>
        <dbReference type="Proteomes" id="UP001594351"/>
    </source>
</evidence>
<dbReference type="Proteomes" id="UP001594351">
    <property type="component" value="Unassembled WGS sequence"/>
</dbReference>
<reference evidence="1 2" key="1">
    <citation type="submission" date="2024-09" db="EMBL/GenBank/DDBJ databases">
        <title>Laminarin stimulates single cell rates of sulfate reduction while oxygen inhibits transcriptomic activity in coastal marine sediment.</title>
        <authorList>
            <person name="Lindsay M."/>
            <person name="Orcutt B."/>
            <person name="Emerson D."/>
            <person name="Stepanauskas R."/>
            <person name="D'Angelo T."/>
        </authorList>
    </citation>
    <scope>NUCLEOTIDE SEQUENCE [LARGE SCALE GENOMIC DNA]</scope>
    <source>
        <strain evidence="1">SAG AM-311-K15</strain>
    </source>
</reference>
<accession>A0ABV6Z112</accession>
<dbReference type="Pfam" id="PF08901">
    <property type="entry name" value="DUF1847"/>
    <property type="match status" value="1"/>
</dbReference>
<dbReference type="EMBL" id="JBHPBY010000270">
    <property type="protein sequence ID" value="MFC1852125.1"/>
    <property type="molecule type" value="Genomic_DNA"/>
</dbReference>
<comment type="caution">
    <text evidence="1">The sequence shown here is derived from an EMBL/GenBank/DDBJ whole genome shotgun (WGS) entry which is preliminary data.</text>
</comment>
<gene>
    <name evidence="1" type="ORF">ACFL27_18175</name>
</gene>
<dbReference type="InterPro" id="IPR014997">
    <property type="entry name" value="DUF1847"/>
</dbReference>